<accession>A0A0C3PJV7</accession>
<evidence type="ECO:0000256" key="3">
    <source>
        <dbReference type="ARBA" id="ARBA00022525"/>
    </source>
</evidence>
<dbReference type="OrthoDB" id="2665332at2759"/>
<gene>
    <name evidence="5" type="ORF">M404DRAFT_17402</name>
</gene>
<keyword evidence="3" id="KW-0964">Secreted</keyword>
<dbReference type="HOGENOM" id="CLU_681716_0_0_1"/>
<dbReference type="InterPro" id="IPR045379">
    <property type="entry name" value="Crinkler_N"/>
</dbReference>
<proteinExistence type="predicted"/>
<evidence type="ECO:0000313" key="6">
    <source>
        <dbReference type="Proteomes" id="UP000054217"/>
    </source>
</evidence>
<name>A0A0C3PJV7_PISTI</name>
<evidence type="ECO:0000256" key="1">
    <source>
        <dbReference type="ARBA" id="ARBA00004340"/>
    </source>
</evidence>
<evidence type="ECO:0000256" key="2">
    <source>
        <dbReference type="ARBA" id="ARBA00004613"/>
    </source>
</evidence>
<organism evidence="5 6">
    <name type="scientific">Pisolithus tinctorius Marx 270</name>
    <dbReference type="NCBI Taxonomy" id="870435"/>
    <lineage>
        <taxon>Eukaryota</taxon>
        <taxon>Fungi</taxon>
        <taxon>Dikarya</taxon>
        <taxon>Basidiomycota</taxon>
        <taxon>Agaricomycotina</taxon>
        <taxon>Agaricomycetes</taxon>
        <taxon>Agaricomycetidae</taxon>
        <taxon>Boletales</taxon>
        <taxon>Sclerodermatineae</taxon>
        <taxon>Pisolithaceae</taxon>
        <taxon>Pisolithus</taxon>
    </lineage>
</organism>
<dbReference type="GO" id="GO:0005576">
    <property type="term" value="C:extracellular region"/>
    <property type="evidence" value="ECO:0007669"/>
    <property type="project" value="UniProtKB-SubCell"/>
</dbReference>
<protein>
    <recommendedName>
        <fullName evidence="4">Crinkler effector protein N-terminal domain-containing protein</fullName>
    </recommendedName>
</protein>
<dbReference type="InParanoid" id="A0A0C3PJV7"/>
<comment type="subcellular location">
    <subcellularLocation>
        <location evidence="1">Host cell</location>
    </subcellularLocation>
    <subcellularLocation>
        <location evidence="2">Secreted</location>
    </subcellularLocation>
</comment>
<evidence type="ECO:0000313" key="5">
    <source>
        <dbReference type="EMBL" id="KIO14470.1"/>
    </source>
</evidence>
<reference evidence="5 6" key="1">
    <citation type="submission" date="2014-04" db="EMBL/GenBank/DDBJ databases">
        <authorList>
            <consortium name="DOE Joint Genome Institute"/>
            <person name="Kuo A."/>
            <person name="Kohler A."/>
            <person name="Costa M.D."/>
            <person name="Nagy L.G."/>
            <person name="Floudas D."/>
            <person name="Copeland A."/>
            <person name="Barry K.W."/>
            <person name="Cichocki N."/>
            <person name="Veneault-Fourrey C."/>
            <person name="LaButti K."/>
            <person name="Lindquist E.A."/>
            <person name="Lipzen A."/>
            <person name="Lundell T."/>
            <person name="Morin E."/>
            <person name="Murat C."/>
            <person name="Sun H."/>
            <person name="Tunlid A."/>
            <person name="Henrissat B."/>
            <person name="Grigoriev I.V."/>
            <person name="Hibbett D.S."/>
            <person name="Martin F."/>
            <person name="Nordberg H.P."/>
            <person name="Cantor M.N."/>
            <person name="Hua S.X."/>
        </authorList>
    </citation>
    <scope>NUCLEOTIDE SEQUENCE [LARGE SCALE GENOMIC DNA]</scope>
    <source>
        <strain evidence="5 6">Marx 270</strain>
    </source>
</reference>
<reference evidence="6" key="2">
    <citation type="submission" date="2015-01" db="EMBL/GenBank/DDBJ databases">
        <title>Evolutionary Origins and Diversification of the Mycorrhizal Mutualists.</title>
        <authorList>
            <consortium name="DOE Joint Genome Institute"/>
            <consortium name="Mycorrhizal Genomics Consortium"/>
            <person name="Kohler A."/>
            <person name="Kuo A."/>
            <person name="Nagy L.G."/>
            <person name="Floudas D."/>
            <person name="Copeland A."/>
            <person name="Barry K.W."/>
            <person name="Cichocki N."/>
            <person name="Veneault-Fourrey C."/>
            <person name="LaButti K."/>
            <person name="Lindquist E.A."/>
            <person name="Lipzen A."/>
            <person name="Lundell T."/>
            <person name="Morin E."/>
            <person name="Murat C."/>
            <person name="Riley R."/>
            <person name="Ohm R."/>
            <person name="Sun H."/>
            <person name="Tunlid A."/>
            <person name="Henrissat B."/>
            <person name="Grigoriev I.V."/>
            <person name="Hibbett D.S."/>
            <person name="Martin F."/>
        </authorList>
    </citation>
    <scope>NUCLEOTIDE SEQUENCE [LARGE SCALE GENOMIC DNA]</scope>
    <source>
        <strain evidence="6">Marx 270</strain>
    </source>
</reference>
<feature type="domain" description="Crinkler effector protein N-terminal" evidence="4">
    <location>
        <begin position="2"/>
        <end position="86"/>
    </location>
</feature>
<evidence type="ECO:0000259" key="4">
    <source>
        <dbReference type="Pfam" id="PF20147"/>
    </source>
</evidence>
<dbReference type="Pfam" id="PF20147">
    <property type="entry name" value="Crinkler"/>
    <property type="match status" value="1"/>
</dbReference>
<dbReference type="GO" id="GO:0043657">
    <property type="term" value="C:host cell"/>
    <property type="evidence" value="ECO:0007669"/>
    <property type="project" value="UniProtKB-SubCell"/>
</dbReference>
<sequence length="404" mass="44874">MQIRIWVYGSHIERLFSVNISRTETVESLKIAIKNENSVNFHDMDATDLDLYSISFDEKDKLNQWKPNVETMLSAQTKSSDIFSESDNMKWLFTVNSPTLAVPAIQPSTIAHLIKLNCRVWGLHSKTIGPVSIFTVKAVGHLKPSSASARGSLSLDPSETLLRLFTDVPPRNHLYIVVARLVSGKKSACEDDVVELAKSARIANESPSSLAQLHSFGAWNAGPKCILDHRRDIHNTGDEPTHSVVTSLIVADDSSPDGHLLGPHQAAYCIVDFKNKLVGTYVTFYALIYFGQWRVVSLMPGLSCIRASGEGDDRTALYNAFPAASVLLAYIKGEAMRLVCSPPPPIEGNRSLPPILSLRHPHSDTRVRFKILKLFPSRAPDQHHYIAETIEGTEIMVKFSRRYS</sequence>
<dbReference type="Proteomes" id="UP000054217">
    <property type="component" value="Unassembled WGS sequence"/>
</dbReference>
<keyword evidence="6" id="KW-1185">Reference proteome</keyword>
<dbReference type="AlphaFoldDB" id="A0A0C3PJV7"/>
<dbReference type="EMBL" id="KN831944">
    <property type="protein sequence ID" value="KIO14470.1"/>
    <property type="molecule type" value="Genomic_DNA"/>
</dbReference>